<evidence type="ECO:0000256" key="1">
    <source>
        <dbReference type="SAM" id="Coils"/>
    </source>
</evidence>
<dbReference type="OrthoDB" id="445364at2759"/>
<dbReference type="Proteomes" id="UP000187209">
    <property type="component" value="Unassembled WGS sequence"/>
</dbReference>
<sequence>MSFSITPRVQTSCMCHTMRSRISDIKTRTEQRRYIYDSITNKYGKNSNIQSLLLHLFRENENKDLSLSYVEKFLQKKLSKPLKPASSSKELPKIHKPRNSIQHTQEKLSENEEGQWASIIKLDTQQFLQDEINRIKREKDNKAKLKRELDKQVTEKQKKLREEALGTETYDEHQKKFITTMTEKDKKHEAEKKNRLKFEKKMLDDYYKEVQNRKRLEMEKDREYEEKFIKKIKDDLKSEEINKKNKKDEVKKVSMNIIKEYEEQKKQHFANKEKEKQQEIVIMQEYTKMLDHQEQDRINFAKLRESSIHSDKNPKSLQVILEKNNRNLNDDFELYRMMAETERKARIQDDMERKNKVLQQKELRKFYDGQVSDKIKKKINEENTEREVANAMKKENDEFSKYQDIRFKKERIIKQNHAEYLKFQMKSRPYQLLDTV</sequence>
<evidence type="ECO:0000313" key="4">
    <source>
        <dbReference type="Proteomes" id="UP000187209"/>
    </source>
</evidence>
<dbReference type="AlphaFoldDB" id="A0A1R2CTB4"/>
<feature type="coiled-coil region" evidence="1">
    <location>
        <begin position="229"/>
        <end position="278"/>
    </location>
</feature>
<organism evidence="3 4">
    <name type="scientific">Stentor coeruleus</name>
    <dbReference type="NCBI Taxonomy" id="5963"/>
    <lineage>
        <taxon>Eukaryota</taxon>
        <taxon>Sar</taxon>
        <taxon>Alveolata</taxon>
        <taxon>Ciliophora</taxon>
        <taxon>Postciliodesmatophora</taxon>
        <taxon>Heterotrichea</taxon>
        <taxon>Heterotrichida</taxon>
        <taxon>Stentoridae</taxon>
        <taxon>Stentor</taxon>
    </lineage>
</organism>
<reference evidence="3 4" key="1">
    <citation type="submission" date="2016-11" db="EMBL/GenBank/DDBJ databases">
        <title>The macronuclear genome of Stentor coeruleus: a giant cell with tiny introns.</title>
        <authorList>
            <person name="Slabodnick M."/>
            <person name="Ruby J.G."/>
            <person name="Reiff S.B."/>
            <person name="Swart E.C."/>
            <person name="Gosai S."/>
            <person name="Prabakaran S."/>
            <person name="Witkowska E."/>
            <person name="Larue G.E."/>
            <person name="Fisher S."/>
            <person name="Freeman R.M."/>
            <person name="Gunawardena J."/>
            <person name="Chu W."/>
            <person name="Stover N.A."/>
            <person name="Gregory B.D."/>
            <person name="Nowacki M."/>
            <person name="Derisi J."/>
            <person name="Roy S.W."/>
            <person name="Marshall W.F."/>
            <person name="Sood P."/>
        </authorList>
    </citation>
    <scope>NUCLEOTIDE SEQUENCE [LARGE SCALE GENOMIC DNA]</scope>
    <source>
        <strain evidence="3">WM001</strain>
    </source>
</reference>
<feature type="region of interest" description="Disordered" evidence="2">
    <location>
        <begin position="81"/>
        <end position="108"/>
    </location>
</feature>
<accession>A0A1R2CTB4</accession>
<feature type="coiled-coil region" evidence="1">
    <location>
        <begin position="125"/>
        <end position="162"/>
    </location>
</feature>
<gene>
    <name evidence="3" type="ORF">SteCoe_5003</name>
</gene>
<protein>
    <recommendedName>
        <fullName evidence="5">Trichohyalin-plectin-homology domain-containing protein</fullName>
    </recommendedName>
</protein>
<dbReference type="EMBL" id="MPUH01000065">
    <property type="protein sequence ID" value="OMJ92235.1"/>
    <property type="molecule type" value="Genomic_DNA"/>
</dbReference>
<comment type="caution">
    <text evidence="3">The sequence shown here is derived from an EMBL/GenBank/DDBJ whole genome shotgun (WGS) entry which is preliminary data.</text>
</comment>
<evidence type="ECO:0000256" key="2">
    <source>
        <dbReference type="SAM" id="MobiDB-lite"/>
    </source>
</evidence>
<name>A0A1R2CTB4_9CILI</name>
<evidence type="ECO:0000313" key="3">
    <source>
        <dbReference type="EMBL" id="OMJ92235.1"/>
    </source>
</evidence>
<keyword evidence="4" id="KW-1185">Reference proteome</keyword>
<evidence type="ECO:0008006" key="5">
    <source>
        <dbReference type="Google" id="ProtNLM"/>
    </source>
</evidence>
<keyword evidence="1" id="KW-0175">Coiled coil</keyword>
<proteinExistence type="predicted"/>